<feature type="compositionally biased region" description="Basic and acidic residues" evidence="3">
    <location>
        <begin position="421"/>
        <end position="437"/>
    </location>
</feature>
<proteinExistence type="inferred from homology"/>
<feature type="compositionally biased region" description="Basic and acidic residues" evidence="3">
    <location>
        <begin position="2378"/>
        <end position="2400"/>
    </location>
</feature>
<feature type="compositionally biased region" description="Basic and acidic residues" evidence="3">
    <location>
        <begin position="1689"/>
        <end position="1698"/>
    </location>
</feature>
<feature type="region of interest" description="Disordered" evidence="3">
    <location>
        <begin position="1288"/>
        <end position="1366"/>
    </location>
</feature>
<feature type="compositionally biased region" description="Basic and acidic residues" evidence="3">
    <location>
        <begin position="989"/>
        <end position="1001"/>
    </location>
</feature>
<evidence type="ECO:0000256" key="3">
    <source>
        <dbReference type="SAM" id="MobiDB-lite"/>
    </source>
</evidence>
<feature type="coiled-coil region" evidence="2">
    <location>
        <begin position="1203"/>
        <end position="1249"/>
    </location>
</feature>
<feature type="compositionally biased region" description="Basic and acidic residues" evidence="3">
    <location>
        <begin position="2066"/>
        <end position="2084"/>
    </location>
</feature>
<feature type="compositionally biased region" description="Basic and acidic residues" evidence="3">
    <location>
        <begin position="1324"/>
        <end position="1358"/>
    </location>
</feature>
<feature type="compositionally biased region" description="Acidic residues" evidence="3">
    <location>
        <begin position="3217"/>
        <end position="3229"/>
    </location>
</feature>
<evidence type="ECO:0000313" key="4">
    <source>
        <dbReference type="EMBL" id="PBC34914.1"/>
    </source>
</evidence>
<feature type="compositionally biased region" description="Basic and acidic residues" evidence="3">
    <location>
        <begin position="1032"/>
        <end position="1053"/>
    </location>
</feature>
<feature type="compositionally biased region" description="Basic and acidic residues" evidence="3">
    <location>
        <begin position="1669"/>
        <end position="1682"/>
    </location>
</feature>
<name>A0A2A3ETT8_APICC</name>
<feature type="region of interest" description="Disordered" evidence="3">
    <location>
        <begin position="1560"/>
        <end position="1592"/>
    </location>
</feature>
<feature type="compositionally biased region" description="Acidic residues" evidence="3">
    <location>
        <begin position="1293"/>
        <end position="1306"/>
    </location>
</feature>
<dbReference type="GO" id="GO:0005615">
    <property type="term" value="C:extracellular space"/>
    <property type="evidence" value="ECO:0007669"/>
    <property type="project" value="TreeGrafter"/>
</dbReference>
<feature type="region of interest" description="Disordered" evidence="3">
    <location>
        <begin position="410"/>
        <end position="460"/>
    </location>
</feature>
<evidence type="ECO:0000256" key="1">
    <source>
        <dbReference type="ARBA" id="ARBA00006190"/>
    </source>
</evidence>
<evidence type="ECO:0000313" key="5">
    <source>
        <dbReference type="Proteomes" id="UP000242457"/>
    </source>
</evidence>
<organism evidence="4 5">
    <name type="scientific">Apis cerana cerana</name>
    <name type="common">Oriental honeybee</name>
    <dbReference type="NCBI Taxonomy" id="94128"/>
    <lineage>
        <taxon>Eukaryota</taxon>
        <taxon>Metazoa</taxon>
        <taxon>Ecdysozoa</taxon>
        <taxon>Arthropoda</taxon>
        <taxon>Hexapoda</taxon>
        <taxon>Insecta</taxon>
        <taxon>Pterygota</taxon>
        <taxon>Neoptera</taxon>
        <taxon>Endopterygota</taxon>
        <taxon>Hymenoptera</taxon>
        <taxon>Apocrita</taxon>
        <taxon>Aculeata</taxon>
        <taxon>Apoidea</taxon>
        <taxon>Anthophila</taxon>
        <taxon>Apidae</taxon>
        <taxon>Apis</taxon>
    </lineage>
</organism>
<feature type="region of interest" description="Disordered" evidence="3">
    <location>
        <begin position="1448"/>
        <end position="1467"/>
    </location>
</feature>
<dbReference type="GO" id="GO:0007034">
    <property type="term" value="P:vacuolar transport"/>
    <property type="evidence" value="ECO:0007669"/>
    <property type="project" value="InterPro"/>
</dbReference>
<feature type="compositionally biased region" description="Basic and acidic residues" evidence="3">
    <location>
        <begin position="2455"/>
        <end position="2473"/>
    </location>
</feature>
<dbReference type="Gene3D" id="6.10.140.1230">
    <property type="match status" value="2"/>
</dbReference>
<dbReference type="PANTHER" id="PTHR46145:SF4">
    <property type="entry name" value="HEPARANASE"/>
    <property type="match status" value="1"/>
</dbReference>
<feature type="compositionally biased region" description="Polar residues" evidence="3">
    <location>
        <begin position="2244"/>
        <end position="2253"/>
    </location>
</feature>
<feature type="compositionally biased region" description="Polar residues" evidence="3">
    <location>
        <begin position="2085"/>
        <end position="2096"/>
    </location>
</feature>
<protein>
    <submittedName>
        <fullName evidence="4">Charged multivesicular body protein</fullName>
    </submittedName>
</protein>
<sequence>MTQEEPNPLMRKKKTPEELAAEAEAEEEDEITKIKNALDTHIQEIKAQVLDESDWVLAHQWAEKAGLDVIACVSPDDRRRRTIEGAEDAMEIISFSDHMGFNANWQLGYEPQIRYNLTGNDLARQTLDLRKSLNEFPRYSNSVITGPDVVIYDNEKHLNYLRDYFSLAIPALSAITWHPDLASITLDNGGAFIHQDNLEEDKEELLKAIGRFVDDRPLWIAESRPEECKNLYIGALVLARRLGNSARANVNVIMRQPADLTYPTPDYWVSLLHKSLVGPQVFDAKIRGGGNEDHIYLYCQCASNKYEDGSVVIFGVNLNPREVTFDLEGINVTEHVHEYVLTPGFDAPNRMFAETIFLNDKLLTLINDTVPEMSPKILNDTKHGVDLRLQSGSIGFWIIPNLKIKSCTGNETPRTGETVDVDERTARKDKIDNENTKQTRVAGSLQRRASSNEIDKRKRRGDASIYKNSIKRELKRLKRFVKKKLDDYDYAKSLPKLRVLSNSKEQGGKGSTLAQEDVQSKLKEYKDRLSRLRNLMGSSDTKIELRKSIGDLVADVISLMLKIQNTLEIMRKEIDHENKTQSFTTVKETLKSLYDLLMNANLNESIDSREMARGLDRAKRELLQERGIPFDSKRESSLSRKRARNEDVEEGSRGVEWWKGGRSKKKQPSFPEWDSEEDINFYRFDRENSFVNEDSFLNTDYDYEARDDEFEDSEEQVSMEYIDDVHTWDEDDRFFYREPVQFFKNSRNNRAETSIGVPELWEVETYEVGRNDRTNGKKFEMVRIESDGTIRDSKFLEKFDREGATSFPKNHRPTYSSPSNVQPDESAIRSFFSKRAQPAESAIYKKISNFQDPSSGFKESSPWIGADYLGSKRSKRGKTDLRAILDQEMIKEDDANSKDCNCRVIRRSKTCDCRSKRGAIESLESLEIDTLAPPKQQQLVAAGLDKDIVRANLREDTDVEVFADLEDGPKIEKSTRGEDSKIAGSSSRIESKNARDPRHDSNIPALESRSDLRPEVASSADRPRSPSTILNAKEDADRSAERSVRRDASKFLSEEDSTTINNEGYTFTDRENSTAFTEGGEESPTKGESWSAAIEATTALSEGIVIKEESENNYDDESSKRETKLEQPLLGKKPAKVKIGSSPSTDFNRNKSRKRAPRLNVARQSELSKKVRTLQALRDLFRKLKESRVLLPIPRSRSIERGVAEYRRNRAQQMKQLRDKLRDKRQMMLRKYERGVHEAVDKEENVERRNLRRREAWERIKGSQDFRDMIDREKLAYILMYQPTKYDEKREVEGEEGLSGEQDDAPVTEIPRDRNTWKRIFNPKNDKNSRDPVDRSYDNLDEDVRLEDLRSNTEKRGEESDEGEGERKDKVYFALVEDVERPRIYYYEGNPGKRMMRASPRRSPNHNRLLQNYLGSIKVIRYSEEESDQPPKRKEIYIIDPSRYKGGDPSLQLYKSSRTSRPDSQTPSKRYKIIWKPIIFKPFRIRQSMQHKREGKNGSEEELTENLLDDFIDYLDPKTVDEFLKSGNVIVDDKMENFMHSIVEKQEPVTRSEEIVEAEDDREFEEASANEENSKESLKVVDGQGVEQQGESCRNVTEGRMQMEDGNISETSNENIASNDNRERDLKKMEIKRKRRNAVTESRKEEYFGSLPPFFLRKANNYSSRLKQSSKEISDENLLRIEEDVENESDTKKSKGEENEASLSSERSPLSDKHGTALTTLPWMERSGRRIEREAAENGEKIGENTNVEKLQPSELQHLDEPSSTKIPTFGEIDDVEKSLIQKIPLEKFMPKGSIDKSKRKNVRRNKKEDDGLSSLIEKSLPKIGNVVIDGLNKAENFTGSVEQLIKNLDENYNRTIAKGDQERNSTSTRSIDPAQNVFRNAITNINDESESLESESDSKLDTKRSLVIFVPTSEKEEENGECKGQKTKRCKTLFHGERVGAPIPRGTLRATLKSIGDPCNNERRHEYFVGRKPSMHLLSLKKPMTIEEAKNATFRDEALFDSLRKQLLRYNFNVGATRKTGTEPRINVYNDDNFVCYCREKNNPSSKKDTNRDIISKLRALARKDKWGNKPDRKDALVGKKQDPQPSQTKIPSLSNRFPETYYLPNEMNPVQSPTSNRFPHIYYLPNNADPMIPRKHGAILYAPTIHRVDPPLLVPKNTVEQAMRNDIPFDPIGLESVVGQRAPINRQHDLNKNQQTVEQTDDPSSMVGNSLSRSENIIPATVKFSTSEDTSKNKLEEEETNDSNNLQSVPSESFDKNHLPPPETVGSPPVAPADVHTIDPNSNHGSSTGLGNEYGNEYEITGSGTLDYSDIKEVTAAYFTSRAYSNESENDGSTGYDNLLINNTGSMSDDTKYDNDYNLDSRVNNSVEKALGSENVDMKMDGHNSKNSDRGDEEKDIVGENNPDWDSNQDPEDNMENQQRKNLDYEIPSSVEEKIALVPENTMSLDKAGTVKLNDKEKEESKGRDPDDIPLRNENNPSSFESTLKSVKTDDFSNEPSDETLPFCDNTMLHKSIKTVINNFAAGDSSEMDGNEETVGSAKGEDLLPEIVQVPNLKSILSMPPIEHTILDEIKNLLSKMTGMDRKKFNSDWATNVIRNNLRNTISAAPSSKTELPPLAVEEHQFKNGKWVTNMVTLAPSNEKTDDSTDMKRLQASIKSFLRDPPEDPINDVFNDSIIRSSLNDELNIMEMENEEISTTENTFKSTTFSLSNIDMKKFLEIAKNEADLNNDETTQPSTYENIPDRKNDISSIVKSLDNEFSELPYNSMTEIWPNNDASSGIEDKSSTKRIEHHNVGYSSPKMNPTENVDIVNRYKDESIEKSMENESSDTISAQDFTYLGKITVKNEGNKNDVQSLRNSELFYIGDGVKLPLEIKKLNDDSYALSISRKVCEQLLNKECPCCVPTKEAFAKRYNLSLNLEKVQTPWNFDLKKNIDEQLRDRLKNFKNKEEKNADADFHKLLTIRISENNKPETTIIKEERIDNHPDEKNDVTSYKYHIENRRNLEKYRHQRNIEKSTNKRMEIATKKIVWLCLADTNFCQHSKKMGLFGKSPEKNPKEMVQEWTHKLRKEGYQLDRQVRAIQREEDKIKRSLKEAAKKGDKDAHMNSVALQMKNQLATIRVAGSVSKSTEVMQAMQSLVRVPEVAATMRELSKEMMKAGIIEEMLDETMESVEDSEEVEDEADEEIDKILWEVTAGQLGTAPAVVTETPGSIVASTSAEEESEEVDDKELEEMKMRLQSLRS</sequence>
<feature type="region of interest" description="Disordered" evidence="3">
    <location>
        <begin position="1666"/>
        <end position="1728"/>
    </location>
</feature>
<feature type="compositionally biased region" description="Polar residues" evidence="3">
    <location>
        <begin position="2475"/>
        <end position="2488"/>
    </location>
</feature>
<feature type="compositionally biased region" description="Acidic residues" evidence="3">
    <location>
        <begin position="1560"/>
        <end position="1569"/>
    </location>
</feature>
<feature type="compositionally biased region" description="Polar residues" evidence="3">
    <location>
        <begin position="813"/>
        <end position="823"/>
    </location>
</feature>
<dbReference type="SUPFAM" id="SSF51445">
    <property type="entry name" value="(Trans)glycosidases"/>
    <property type="match status" value="1"/>
</dbReference>
<feature type="region of interest" description="Disordered" evidence="3">
    <location>
        <begin position="2372"/>
        <end position="2499"/>
    </location>
</feature>
<keyword evidence="2" id="KW-0175">Coiled coil</keyword>
<feature type="region of interest" description="Disordered" evidence="3">
    <location>
        <begin position="2066"/>
        <end position="2096"/>
    </location>
</feature>
<evidence type="ECO:0000256" key="2">
    <source>
        <dbReference type="SAM" id="Coils"/>
    </source>
</evidence>
<feature type="compositionally biased region" description="Acidic residues" evidence="3">
    <location>
        <begin position="19"/>
        <end position="28"/>
    </location>
</feature>
<feature type="compositionally biased region" description="Polar residues" evidence="3">
    <location>
        <begin position="1453"/>
        <end position="1467"/>
    </location>
</feature>
<gene>
    <name evidence="4" type="ORF">APICC_00019</name>
</gene>
<feature type="compositionally biased region" description="Polar residues" evidence="3">
    <location>
        <begin position="438"/>
        <end position="452"/>
    </location>
</feature>
<dbReference type="OrthoDB" id="726732at2759"/>
<dbReference type="EMBL" id="KZ288185">
    <property type="protein sequence ID" value="PBC34914.1"/>
    <property type="molecule type" value="Genomic_DNA"/>
</dbReference>
<feature type="region of interest" description="Disordered" evidence="3">
    <location>
        <begin position="2187"/>
        <end position="2298"/>
    </location>
</feature>
<dbReference type="InterPro" id="IPR005024">
    <property type="entry name" value="Snf7_fam"/>
</dbReference>
<feature type="region of interest" description="Disordered" evidence="3">
    <location>
        <begin position="804"/>
        <end position="823"/>
    </location>
</feature>
<reference evidence="4 5" key="1">
    <citation type="submission" date="2014-07" db="EMBL/GenBank/DDBJ databases">
        <title>Genomic and transcriptomic analysis on Apis cerana provide comprehensive insights into honey bee biology.</title>
        <authorList>
            <person name="Diao Q."/>
            <person name="Sun L."/>
            <person name="Zheng H."/>
            <person name="Zheng H."/>
            <person name="Xu S."/>
            <person name="Wang S."/>
            <person name="Zeng Z."/>
            <person name="Hu F."/>
            <person name="Su S."/>
            <person name="Wu J."/>
        </authorList>
    </citation>
    <scope>NUCLEOTIDE SEQUENCE [LARGE SCALE GENOMIC DNA]</scope>
    <source>
        <tissue evidence="4">Pupae without intestine</tissue>
    </source>
</reference>
<dbReference type="GO" id="GO:0031012">
    <property type="term" value="C:extracellular matrix"/>
    <property type="evidence" value="ECO:0007669"/>
    <property type="project" value="TreeGrafter"/>
</dbReference>
<feature type="compositionally biased region" description="Polar residues" evidence="3">
    <location>
        <begin position="2281"/>
        <end position="2292"/>
    </location>
</feature>
<dbReference type="Pfam" id="PF03357">
    <property type="entry name" value="Snf7"/>
    <property type="match status" value="1"/>
</dbReference>
<accession>A0A2A3ETT8</accession>
<feature type="region of interest" description="Disordered" evidence="3">
    <location>
        <begin position="3208"/>
        <end position="3241"/>
    </location>
</feature>
<feature type="compositionally biased region" description="Polar residues" evidence="3">
    <location>
        <begin position="2194"/>
        <end position="2217"/>
    </location>
</feature>
<dbReference type="STRING" id="94128.A0A2A3ETT8"/>
<feature type="compositionally biased region" description="Basic and acidic residues" evidence="3">
    <location>
        <begin position="970"/>
        <end position="981"/>
    </location>
</feature>
<dbReference type="InterPro" id="IPR017853">
    <property type="entry name" value="GH"/>
</dbReference>
<comment type="similarity">
    <text evidence="1">Belongs to the SNF7 family.</text>
</comment>
<dbReference type="PANTHER" id="PTHR46145">
    <property type="entry name" value="HEPARANASE"/>
    <property type="match status" value="1"/>
</dbReference>
<dbReference type="Proteomes" id="UP000242457">
    <property type="component" value="Unassembled WGS sequence"/>
</dbReference>
<keyword evidence="5" id="KW-1185">Reference proteome</keyword>
<feature type="region of interest" description="Disordered" evidence="3">
    <location>
        <begin position="970"/>
        <end position="1164"/>
    </location>
</feature>
<feature type="region of interest" description="Disordered" evidence="3">
    <location>
        <begin position="1"/>
        <end position="28"/>
    </location>
</feature>